<dbReference type="Gene3D" id="3.60.21.10">
    <property type="match status" value="2"/>
</dbReference>
<evidence type="ECO:0000256" key="6">
    <source>
        <dbReference type="ARBA" id="ARBA00023211"/>
    </source>
</evidence>
<keyword evidence="4" id="KW-0378">Hydrolase</keyword>
<keyword evidence="5 8" id="KW-0472">Membrane</keyword>
<dbReference type="PANTHER" id="PTHR34990:SF1">
    <property type="entry name" value="UDP-2,3-DIACYLGLUCOSAMINE HYDROLASE"/>
    <property type="match status" value="1"/>
</dbReference>
<gene>
    <name evidence="10" type="ORF">AUR64_08835</name>
</gene>
<evidence type="ECO:0000256" key="1">
    <source>
        <dbReference type="ARBA" id="ARBA00022475"/>
    </source>
</evidence>
<dbReference type="InterPro" id="IPR029052">
    <property type="entry name" value="Metallo-depent_PP-like"/>
</dbReference>
<keyword evidence="3" id="KW-0479">Metal-binding</keyword>
<dbReference type="Pfam" id="PF00149">
    <property type="entry name" value="Metallophos"/>
    <property type="match status" value="1"/>
</dbReference>
<feature type="domain" description="Calcineurin-like phosphoesterase" evidence="9">
    <location>
        <begin position="7"/>
        <end position="154"/>
    </location>
</feature>
<dbReference type="GO" id="GO:0046872">
    <property type="term" value="F:metal ion binding"/>
    <property type="evidence" value="ECO:0007669"/>
    <property type="project" value="UniProtKB-KW"/>
</dbReference>
<dbReference type="EMBL" id="LOPU01000018">
    <property type="protein sequence ID" value="KTG09734.1"/>
    <property type="molecule type" value="Genomic_DNA"/>
</dbReference>
<evidence type="ECO:0000256" key="5">
    <source>
        <dbReference type="ARBA" id="ARBA00023136"/>
    </source>
</evidence>
<keyword evidence="11" id="KW-1185">Reference proteome</keyword>
<comment type="caution">
    <text evidence="10">The sequence shown here is derived from an EMBL/GenBank/DDBJ whole genome shotgun (WGS) entry which is preliminary data.</text>
</comment>
<proteinExistence type="predicted"/>
<dbReference type="OrthoDB" id="328870at2157"/>
<dbReference type="GO" id="GO:0009245">
    <property type="term" value="P:lipid A biosynthetic process"/>
    <property type="evidence" value="ECO:0007669"/>
    <property type="project" value="TreeGrafter"/>
</dbReference>
<keyword evidence="2" id="KW-0997">Cell inner membrane</keyword>
<dbReference type="PANTHER" id="PTHR34990">
    <property type="entry name" value="UDP-2,3-DIACYLGLUCOSAMINE HYDROLASE-RELATED"/>
    <property type="match status" value="1"/>
</dbReference>
<dbReference type="STRING" id="1514971.AUR64_08835"/>
<evidence type="ECO:0000256" key="4">
    <source>
        <dbReference type="ARBA" id="ARBA00022801"/>
    </source>
</evidence>
<organism evidence="10 11">
    <name type="scientific">Haloprofundus marisrubri</name>
    <dbReference type="NCBI Taxonomy" id="1514971"/>
    <lineage>
        <taxon>Archaea</taxon>
        <taxon>Methanobacteriati</taxon>
        <taxon>Methanobacteriota</taxon>
        <taxon>Stenosarchaea group</taxon>
        <taxon>Halobacteria</taxon>
        <taxon>Halobacteriales</taxon>
        <taxon>Haloferacaceae</taxon>
        <taxon>Haloprofundus</taxon>
    </lineage>
</organism>
<evidence type="ECO:0000259" key="9">
    <source>
        <dbReference type="Pfam" id="PF00149"/>
    </source>
</evidence>
<dbReference type="InterPro" id="IPR004843">
    <property type="entry name" value="Calcineurin-like_PHP"/>
</dbReference>
<dbReference type="GO" id="GO:0016020">
    <property type="term" value="C:membrane"/>
    <property type="evidence" value="ECO:0007669"/>
    <property type="project" value="GOC"/>
</dbReference>
<accession>A0A0W1R8K2</accession>
<evidence type="ECO:0000256" key="3">
    <source>
        <dbReference type="ARBA" id="ARBA00022723"/>
    </source>
</evidence>
<protein>
    <submittedName>
        <fullName evidence="10">Phosphoesterase</fullName>
    </submittedName>
</protein>
<dbReference type="InterPro" id="IPR043461">
    <property type="entry name" value="LpxH-like"/>
</dbReference>
<keyword evidence="1" id="KW-1003">Cell membrane</keyword>
<reference evidence="10 11" key="1">
    <citation type="submission" date="2015-12" db="EMBL/GenBank/DDBJ databases">
        <title>Haloprofundus marisrubri gen. nov., sp. nov., an extremely halophilic archaeon isolated from the Discovery deep brine-seawater interface in the Red Sea.</title>
        <authorList>
            <person name="Zhang G."/>
            <person name="Stingl U."/>
            <person name="Rashid M."/>
        </authorList>
    </citation>
    <scope>NUCLEOTIDE SEQUENCE [LARGE SCALE GENOMIC DNA]</scope>
    <source>
        <strain evidence="10 11">SB9</strain>
    </source>
</reference>
<evidence type="ECO:0000256" key="2">
    <source>
        <dbReference type="ARBA" id="ARBA00022519"/>
    </source>
</evidence>
<feature type="transmembrane region" description="Helical" evidence="8">
    <location>
        <begin position="208"/>
        <end position="232"/>
    </location>
</feature>
<keyword evidence="8" id="KW-1133">Transmembrane helix</keyword>
<keyword evidence="8" id="KW-0812">Transmembrane</keyword>
<evidence type="ECO:0000256" key="8">
    <source>
        <dbReference type="SAM" id="Phobius"/>
    </source>
</evidence>
<dbReference type="AlphaFoldDB" id="A0A0W1R8K2"/>
<dbReference type="RefSeq" id="WP_058581089.1">
    <property type="nucleotide sequence ID" value="NZ_LOPU01000018.1"/>
</dbReference>
<dbReference type="GO" id="GO:0008758">
    <property type="term" value="F:UDP-2,3-diacylglucosamine hydrolase activity"/>
    <property type="evidence" value="ECO:0007669"/>
    <property type="project" value="TreeGrafter"/>
</dbReference>
<feature type="region of interest" description="Disordered" evidence="7">
    <location>
        <begin position="421"/>
        <end position="446"/>
    </location>
</feature>
<dbReference type="SUPFAM" id="SSF56300">
    <property type="entry name" value="Metallo-dependent phosphatases"/>
    <property type="match status" value="1"/>
</dbReference>
<evidence type="ECO:0000256" key="7">
    <source>
        <dbReference type="SAM" id="MobiDB-lite"/>
    </source>
</evidence>
<keyword evidence="6" id="KW-0464">Manganese</keyword>
<evidence type="ECO:0000313" key="10">
    <source>
        <dbReference type="EMBL" id="KTG09734.1"/>
    </source>
</evidence>
<sequence length="446" mass="50868">MADVYYLVSDLHIGGDEQLQECEFKDEFIEFLRGLESTDEDAELIVLGDAFGLWEFTEVRGLEKFDLLVDHHPELFEQFRATGEVVDITFIPGNHDAELAGYADYVDRLAEYNVELERELYLVRDVGGRRIWIEHGMQRDANNRLPEFGNPHANPLGYFVNRHITSKAGQLSGRGKYNWLKDMQSLTPLEEIPYWILSNYYYREMSPFLRYAALPFLLLFNFSLVYLVGVVLESTVLGTNFFTSFEWLRGLGFAGDLLEFVIVVNLVITGLLTVIAVPLFFFFRDAKKTLERFGLLVPDEAVTEQDASYLDAAREVFEDHPEAVAFVYGHTHRPSLKHVDGRLVVNTGTWLKRFTRTPALLGLLPPVYYPSFQLNYFRVSADPESGAGVLFEYETVEKTAPKELTLLQRLLIRTPKTQQTIPARTVVGSSAESESERTRSSAPNTD</sequence>
<feature type="transmembrane region" description="Helical" evidence="8">
    <location>
        <begin position="260"/>
        <end position="283"/>
    </location>
</feature>
<name>A0A0W1R8K2_9EURY</name>
<evidence type="ECO:0000313" key="11">
    <source>
        <dbReference type="Proteomes" id="UP000054387"/>
    </source>
</evidence>
<dbReference type="Proteomes" id="UP000054387">
    <property type="component" value="Unassembled WGS sequence"/>
</dbReference>